<dbReference type="EMBL" id="CAJOBP010087507">
    <property type="protein sequence ID" value="CAF4936005.1"/>
    <property type="molecule type" value="Genomic_DNA"/>
</dbReference>
<comment type="caution">
    <text evidence="2">The sequence shown here is derived from an EMBL/GenBank/DDBJ whole genome shotgun (WGS) entry which is preliminary data.</text>
</comment>
<gene>
    <name evidence="1" type="ORF">UJA718_LOCUS47096</name>
    <name evidence="2" type="ORF">UJA718_LOCUS48985</name>
</gene>
<proteinExistence type="predicted"/>
<name>A0A821ZBJ7_9BILA</name>
<sequence>MEGVELVRVSIVNHKLQSVYETLVKPHHKILD</sequence>
<evidence type="ECO:0000313" key="1">
    <source>
        <dbReference type="EMBL" id="CAF4936005.1"/>
    </source>
</evidence>
<dbReference type="Proteomes" id="UP000663873">
    <property type="component" value="Unassembled WGS sequence"/>
</dbReference>
<keyword evidence="3" id="KW-1185">Reference proteome</keyword>
<accession>A0A821ZBJ7</accession>
<reference evidence="2" key="1">
    <citation type="submission" date="2021-02" db="EMBL/GenBank/DDBJ databases">
        <authorList>
            <person name="Nowell W R."/>
        </authorList>
    </citation>
    <scope>NUCLEOTIDE SEQUENCE</scope>
</reference>
<evidence type="ECO:0000313" key="3">
    <source>
        <dbReference type="Proteomes" id="UP000663873"/>
    </source>
</evidence>
<organism evidence="2 3">
    <name type="scientific">Rotaria socialis</name>
    <dbReference type="NCBI Taxonomy" id="392032"/>
    <lineage>
        <taxon>Eukaryota</taxon>
        <taxon>Metazoa</taxon>
        <taxon>Spiralia</taxon>
        <taxon>Gnathifera</taxon>
        <taxon>Rotifera</taxon>
        <taxon>Eurotatoria</taxon>
        <taxon>Bdelloidea</taxon>
        <taxon>Philodinida</taxon>
        <taxon>Philodinidae</taxon>
        <taxon>Rotaria</taxon>
    </lineage>
</organism>
<evidence type="ECO:0000313" key="2">
    <source>
        <dbReference type="EMBL" id="CAF4975124.1"/>
    </source>
</evidence>
<dbReference type="EMBL" id="CAJOBP010100605">
    <property type="protein sequence ID" value="CAF4975124.1"/>
    <property type="molecule type" value="Genomic_DNA"/>
</dbReference>
<feature type="non-terminal residue" evidence="2">
    <location>
        <position position="32"/>
    </location>
</feature>
<protein>
    <submittedName>
        <fullName evidence="2">Uncharacterized protein</fullName>
    </submittedName>
</protein>
<dbReference type="AlphaFoldDB" id="A0A821ZBJ7"/>